<sequence length="300" mass="34349">MILPTNYSNVIIEKSENFIKCRSSLTNLDDCNNWVAEFGKINHLKWNSRSSMPNGKKITCSKKFVCHHSTFQKVSREENKKGNSKNANCSATITCVIKLDTLATRKSDTLIKNGLRGIITINNKHTHSLDTAETLRFIPADLKLKNTFFEYFSSNMGISEALKYHEDILELKDNFSLEDLANGAINPTYRTVQYWHDEWRIKNLGPRSGIGMIEKLKEKLNIYSEQNVIVKFVEDPFALLIVTPLMQRAHELKSSKWYSIVDSTSACDAETINNLYINSMCSRSGTISNYNYKRSIFFSI</sequence>
<reference evidence="1 2" key="1">
    <citation type="submission" date="2023-01" db="EMBL/GenBank/DDBJ databases">
        <authorList>
            <person name="Whitehead M."/>
        </authorList>
    </citation>
    <scope>NUCLEOTIDE SEQUENCE [LARGE SCALE GENOMIC DNA]</scope>
</reference>
<comment type="caution">
    <text evidence="1">The sequence shown here is derived from an EMBL/GenBank/DDBJ whole genome shotgun (WGS) entry which is preliminary data.</text>
</comment>
<dbReference type="PANTHER" id="PTHR35385:SF2">
    <property type="entry name" value="PROTEIN B, PUTATIVE-RELATED"/>
    <property type="match status" value="1"/>
</dbReference>
<accession>A0AAV0XP73</accession>
<dbReference type="PANTHER" id="PTHR35385">
    <property type="entry name" value="PROTEIN B, PUTATIVE-RELATED-RELATED"/>
    <property type="match status" value="1"/>
</dbReference>
<dbReference type="EMBL" id="CARXXK010000117">
    <property type="protein sequence ID" value="CAI6369913.1"/>
    <property type="molecule type" value="Genomic_DNA"/>
</dbReference>
<evidence type="ECO:0000313" key="2">
    <source>
        <dbReference type="Proteomes" id="UP001160148"/>
    </source>
</evidence>
<protein>
    <submittedName>
        <fullName evidence="1">Uncharacterized protein</fullName>
    </submittedName>
</protein>
<name>A0AAV0XP73_9HEMI</name>
<evidence type="ECO:0000313" key="1">
    <source>
        <dbReference type="EMBL" id="CAI6369913.1"/>
    </source>
</evidence>
<organism evidence="1 2">
    <name type="scientific">Macrosiphum euphorbiae</name>
    <name type="common">potato aphid</name>
    <dbReference type="NCBI Taxonomy" id="13131"/>
    <lineage>
        <taxon>Eukaryota</taxon>
        <taxon>Metazoa</taxon>
        <taxon>Ecdysozoa</taxon>
        <taxon>Arthropoda</taxon>
        <taxon>Hexapoda</taxon>
        <taxon>Insecta</taxon>
        <taxon>Pterygota</taxon>
        <taxon>Neoptera</taxon>
        <taxon>Paraneoptera</taxon>
        <taxon>Hemiptera</taxon>
        <taxon>Sternorrhyncha</taxon>
        <taxon>Aphidomorpha</taxon>
        <taxon>Aphidoidea</taxon>
        <taxon>Aphididae</taxon>
        <taxon>Macrosiphini</taxon>
        <taxon>Macrosiphum</taxon>
    </lineage>
</organism>
<proteinExistence type="predicted"/>
<gene>
    <name evidence="1" type="ORF">MEUPH1_LOCUS24097</name>
</gene>
<dbReference type="AlphaFoldDB" id="A0AAV0XP73"/>
<dbReference type="Proteomes" id="UP001160148">
    <property type="component" value="Unassembled WGS sequence"/>
</dbReference>
<keyword evidence="2" id="KW-1185">Reference proteome</keyword>